<dbReference type="Gene3D" id="3.40.190.10">
    <property type="entry name" value="Periplasmic binding protein-like II"/>
    <property type="match status" value="2"/>
</dbReference>
<keyword evidence="8 15" id="KW-0732">Signal</keyword>
<dbReference type="Proteomes" id="UP001499967">
    <property type="component" value="Unassembled WGS sequence"/>
</dbReference>
<evidence type="ECO:0000256" key="8">
    <source>
        <dbReference type="ARBA" id="ARBA00022729"/>
    </source>
</evidence>
<dbReference type="Gene3D" id="3.40.50.300">
    <property type="entry name" value="P-loop containing nucleotide triphosphate hydrolases"/>
    <property type="match status" value="1"/>
</dbReference>
<keyword evidence="10" id="KW-0067">ATP-binding</keyword>
<accession>A0ABN1N9F1</accession>
<evidence type="ECO:0000256" key="1">
    <source>
        <dbReference type="ARBA" id="ARBA00004202"/>
    </source>
</evidence>
<comment type="similarity">
    <text evidence="3">Belongs to the ABC transporter superfamily.</text>
</comment>
<dbReference type="PROSITE" id="PS51257">
    <property type="entry name" value="PROKAR_LIPOPROTEIN"/>
    <property type="match status" value="1"/>
</dbReference>
<feature type="chain" id="PRO_5045398351" evidence="15">
    <location>
        <begin position="33"/>
        <end position="804"/>
    </location>
</feature>
<dbReference type="SUPFAM" id="SSF52540">
    <property type="entry name" value="P-loop containing nucleoside triphosphate hydrolases"/>
    <property type="match status" value="1"/>
</dbReference>
<keyword evidence="11 13" id="KW-1133">Transmembrane helix</keyword>
<organism evidence="18 19">
    <name type="scientific">Pseudonocardia zijingensis</name>
    <dbReference type="NCBI Taxonomy" id="153376"/>
    <lineage>
        <taxon>Bacteria</taxon>
        <taxon>Bacillati</taxon>
        <taxon>Actinomycetota</taxon>
        <taxon>Actinomycetes</taxon>
        <taxon>Pseudonocardiales</taxon>
        <taxon>Pseudonocardiaceae</taxon>
        <taxon>Pseudonocardia</taxon>
    </lineage>
</organism>
<keyword evidence="12 13" id="KW-0472">Membrane</keyword>
<dbReference type="SMART" id="SM00382">
    <property type="entry name" value="AAA"/>
    <property type="match status" value="1"/>
</dbReference>
<dbReference type="InterPro" id="IPR027417">
    <property type="entry name" value="P-loop_NTPase"/>
</dbReference>
<name>A0ABN1N9F1_9PSEU</name>
<dbReference type="CDD" id="cd06261">
    <property type="entry name" value="TM_PBP2"/>
    <property type="match status" value="1"/>
</dbReference>
<dbReference type="RefSeq" id="WP_343945100.1">
    <property type="nucleotide sequence ID" value="NZ_BAAAHP010000194.1"/>
</dbReference>
<feature type="domain" description="ABC transmembrane type-1" evidence="17">
    <location>
        <begin position="313"/>
        <end position="505"/>
    </location>
</feature>
<dbReference type="Gene3D" id="1.10.3720.10">
    <property type="entry name" value="MetI-like"/>
    <property type="match status" value="1"/>
</dbReference>
<feature type="signal peptide" evidence="15">
    <location>
        <begin position="1"/>
        <end position="32"/>
    </location>
</feature>
<keyword evidence="5 13" id="KW-0813">Transport</keyword>
<dbReference type="Pfam" id="PF00528">
    <property type="entry name" value="BPD_transp_1"/>
    <property type="match status" value="1"/>
</dbReference>
<dbReference type="InterPro" id="IPR035906">
    <property type="entry name" value="MetI-like_sf"/>
</dbReference>
<feature type="domain" description="ABC transporter" evidence="16">
    <location>
        <begin position="552"/>
        <end position="791"/>
    </location>
</feature>
<proteinExistence type="inferred from homology"/>
<dbReference type="InterPro" id="IPR003593">
    <property type="entry name" value="AAA+_ATPase"/>
</dbReference>
<feature type="transmembrane region" description="Helical" evidence="13">
    <location>
        <begin position="489"/>
        <end position="508"/>
    </location>
</feature>
<feature type="transmembrane region" description="Helical" evidence="13">
    <location>
        <begin position="352"/>
        <end position="372"/>
    </location>
</feature>
<keyword evidence="19" id="KW-1185">Reference proteome</keyword>
<evidence type="ECO:0000256" key="11">
    <source>
        <dbReference type="ARBA" id="ARBA00022989"/>
    </source>
</evidence>
<dbReference type="EMBL" id="BAAAHP010000194">
    <property type="protein sequence ID" value="GAA0898354.1"/>
    <property type="molecule type" value="Genomic_DNA"/>
</dbReference>
<evidence type="ECO:0000256" key="10">
    <source>
        <dbReference type="ARBA" id="ARBA00022840"/>
    </source>
</evidence>
<evidence type="ECO:0000256" key="5">
    <source>
        <dbReference type="ARBA" id="ARBA00022448"/>
    </source>
</evidence>
<dbReference type="SUPFAM" id="SSF53850">
    <property type="entry name" value="Periplasmic binding protein-like II"/>
    <property type="match status" value="1"/>
</dbReference>
<dbReference type="PROSITE" id="PS50893">
    <property type="entry name" value="ABC_TRANSPORTER_2"/>
    <property type="match status" value="1"/>
</dbReference>
<evidence type="ECO:0000256" key="9">
    <source>
        <dbReference type="ARBA" id="ARBA00022741"/>
    </source>
</evidence>
<protein>
    <submittedName>
        <fullName evidence="18">Uncharacterized protein</fullName>
    </submittedName>
</protein>
<feature type="transmembrane region" description="Helical" evidence="13">
    <location>
        <begin position="457"/>
        <end position="477"/>
    </location>
</feature>
<evidence type="ECO:0000256" key="15">
    <source>
        <dbReference type="SAM" id="SignalP"/>
    </source>
</evidence>
<dbReference type="InterPro" id="IPR018313">
    <property type="entry name" value="SBP_3_CS"/>
</dbReference>
<comment type="similarity">
    <text evidence="13">Belongs to the binding-protein-dependent transport system permease family.</text>
</comment>
<evidence type="ECO:0000256" key="13">
    <source>
        <dbReference type="RuleBase" id="RU363032"/>
    </source>
</evidence>
<dbReference type="PROSITE" id="PS01039">
    <property type="entry name" value="SBP_BACTERIAL_3"/>
    <property type="match status" value="1"/>
</dbReference>
<dbReference type="InterPro" id="IPR010065">
    <property type="entry name" value="AA_ABC_transptr_permease_3TM"/>
</dbReference>
<dbReference type="PANTHER" id="PTHR43166:SF9">
    <property type="entry name" value="GLUTAMATE_ASPARTATE IMPORT ATP-BINDING PROTEIN GLTL"/>
    <property type="match status" value="1"/>
</dbReference>
<dbReference type="CDD" id="cd01004">
    <property type="entry name" value="PBP2_MidA_like"/>
    <property type="match status" value="1"/>
</dbReference>
<evidence type="ECO:0000259" key="17">
    <source>
        <dbReference type="PROSITE" id="PS50928"/>
    </source>
</evidence>
<dbReference type="InterPro" id="IPR017871">
    <property type="entry name" value="ABC_transporter-like_CS"/>
</dbReference>
<dbReference type="NCBIfam" id="TIGR01726">
    <property type="entry name" value="HEQRo_perm_3TM"/>
    <property type="match status" value="1"/>
</dbReference>
<keyword evidence="9" id="KW-0547">Nucleotide-binding</keyword>
<comment type="similarity">
    <text evidence="4">Belongs to the bacterial solute-binding protein 3 family.</text>
</comment>
<evidence type="ECO:0000256" key="12">
    <source>
        <dbReference type="ARBA" id="ARBA00023136"/>
    </source>
</evidence>
<evidence type="ECO:0000256" key="3">
    <source>
        <dbReference type="ARBA" id="ARBA00005417"/>
    </source>
</evidence>
<reference evidence="18 19" key="1">
    <citation type="journal article" date="2019" name="Int. J. Syst. Evol. Microbiol.">
        <title>The Global Catalogue of Microorganisms (GCM) 10K type strain sequencing project: providing services to taxonomists for standard genome sequencing and annotation.</title>
        <authorList>
            <consortium name="The Broad Institute Genomics Platform"/>
            <consortium name="The Broad Institute Genome Sequencing Center for Infectious Disease"/>
            <person name="Wu L."/>
            <person name="Ma J."/>
        </authorList>
    </citation>
    <scope>NUCLEOTIDE SEQUENCE [LARGE SCALE GENOMIC DNA]</scope>
    <source>
        <strain evidence="18 19">JCM 11117</strain>
    </source>
</reference>
<evidence type="ECO:0000256" key="6">
    <source>
        <dbReference type="ARBA" id="ARBA00022475"/>
    </source>
</evidence>
<dbReference type="SMART" id="SM00062">
    <property type="entry name" value="PBPb"/>
    <property type="match status" value="1"/>
</dbReference>
<dbReference type="Pfam" id="PF00497">
    <property type="entry name" value="SBP_bac_3"/>
    <property type="match status" value="1"/>
</dbReference>
<evidence type="ECO:0000256" key="14">
    <source>
        <dbReference type="SAM" id="MobiDB-lite"/>
    </source>
</evidence>
<dbReference type="SUPFAM" id="SSF161098">
    <property type="entry name" value="MetI-like"/>
    <property type="match status" value="1"/>
</dbReference>
<dbReference type="InterPro" id="IPR050086">
    <property type="entry name" value="MetN_ABC_transporter-like"/>
</dbReference>
<feature type="region of interest" description="Disordered" evidence="14">
    <location>
        <begin position="519"/>
        <end position="547"/>
    </location>
</feature>
<evidence type="ECO:0000256" key="4">
    <source>
        <dbReference type="ARBA" id="ARBA00010333"/>
    </source>
</evidence>
<evidence type="ECO:0000259" key="16">
    <source>
        <dbReference type="PROSITE" id="PS50893"/>
    </source>
</evidence>
<comment type="subcellular location">
    <subcellularLocation>
        <location evidence="2 13">Cell membrane</location>
        <topology evidence="2 13">Multi-pass membrane protein</topology>
    </subcellularLocation>
    <subcellularLocation>
        <location evidence="1">Cell membrane</location>
        <topology evidence="1">Peripheral membrane protein</topology>
    </subcellularLocation>
</comment>
<dbReference type="PROSITE" id="PS00211">
    <property type="entry name" value="ABC_TRANSPORTER_1"/>
    <property type="match status" value="1"/>
</dbReference>
<evidence type="ECO:0000256" key="2">
    <source>
        <dbReference type="ARBA" id="ARBA00004651"/>
    </source>
</evidence>
<evidence type="ECO:0000313" key="18">
    <source>
        <dbReference type="EMBL" id="GAA0898354.1"/>
    </source>
</evidence>
<sequence length="804" mass="86916">MFWKQATRLGAVCAVVTVLLAGCAAGSTPAVGVEEMKTVQSGVLSVGSDLTYPPYAYFDEGQPAGFDIELTRALAERMGLRSQAVDTRFEQLIPGVNAGQFDVIASALYVTSERSEVVRYIPYFTAGSSLIAPVGGLSPAKPEDLCGVTVGVIRGAHSVPMLQGEVSADCVQRGEPAVDVRVFPTDPEATQALSAGNVEVQLSDSGVAKHVADGSGGRFAITSPELLYPVPVGLAVARGNDELAGAIEVALGELRQSGGYDRLLAAYNLKPPDPRLIGEVLGDSSGAEEHRGPAFDWTYLLSLFVDADFWQASLTVVQLSVLAWLLAGAFGLLLAIGRLSRSRWLAVPCAGYVWFFRSLPLLVLVIVVYNLPQMVPDVRAILSNVFIAGLLALVLSESAYMSEIHRGGLLAVGTDQHEAGLALGLGRTAIFRHIVLPQAFRVAVPALGNQFVTIVKLTSLLSVISLAEILLVAQRLYTQNFQVLETLLAAAFFYVAIVTVFDWLRAWLEKRLDVSRRTDGVLRESPRDEDAHAPEAAQRRRPRHPHSGEVVVHAAGLRKCYGEATVLDGVSLDVHRGEVVAIVGPSGSGKTTLIRSLNQLEQIDSGSVEVAHDRDVPTTTAQRVNSTIELRRRVGMVFQRFNLFPHLTALDNVVLAPMCTGRMTKHKAAVVGRDLLHKVGVGDHVEKYPHQLSGGQQQRVAIARTLAMQPSVILFDEPTSALDPELVGGVLRVIAELATEGRTMIVVTHEMRFARNVADWVVFMEHGRIVEQGPPEQVFDNPRQERTQRFIAQLDAPAALVDEH</sequence>
<feature type="transmembrane region" description="Helical" evidence="13">
    <location>
        <begin position="321"/>
        <end position="340"/>
    </location>
</feature>
<dbReference type="InterPro" id="IPR003439">
    <property type="entry name" value="ABC_transporter-like_ATP-bd"/>
</dbReference>
<dbReference type="InterPro" id="IPR000515">
    <property type="entry name" value="MetI-like"/>
</dbReference>
<keyword evidence="6" id="KW-1003">Cell membrane</keyword>
<evidence type="ECO:0000256" key="7">
    <source>
        <dbReference type="ARBA" id="ARBA00022692"/>
    </source>
</evidence>
<gene>
    <name evidence="18" type="ORF">GCM10009559_60640</name>
</gene>
<dbReference type="InterPro" id="IPR001638">
    <property type="entry name" value="Solute-binding_3/MltF_N"/>
</dbReference>
<dbReference type="PROSITE" id="PS50928">
    <property type="entry name" value="ABC_TM1"/>
    <property type="match status" value="1"/>
</dbReference>
<comment type="caution">
    <text evidence="18">The sequence shown here is derived from an EMBL/GenBank/DDBJ whole genome shotgun (WGS) entry which is preliminary data.</text>
</comment>
<dbReference type="PANTHER" id="PTHR43166">
    <property type="entry name" value="AMINO ACID IMPORT ATP-BINDING PROTEIN"/>
    <property type="match status" value="1"/>
</dbReference>
<dbReference type="Pfam" id="PF00005">
    <property type="entry name" value="ABC_tran"/>
    <property type="match status" value="1"/>
</dbReference>
<keyword evidence="7 13" id="KW-0812">Transmembrane</keyword>
<feature type="compositionally biased region" description="Basic and acidic residues" evidence="14">
    <location>
        <begin position="519"/>
        <end position="533"/>
    </location>
</feature>
<evidence type="ECO:0000313" key="19">
    <source>
        <dbReference type="Proteomes" id="UP001499967"/>
    </source>
</evidence>